<accession>A0A2A2ZNH6</accession>
<dbReference type="EMBL" id="NSFD01000005">
    <property type="protein sequence ID" value="PBA27910.1"/>
    <property type="molecule type" value="Genomic_DNA"/>
</dbReference>
<comment type="caution">
    <text evidence="3">The sequence shown here is derived from an EMBL/GenBank/DDBJ whole genome shotgun (WGS) entry which is preliminary data.</text>
</comment>
<sequence length="318" mass="32669">MVDHPPREPGPRQFTAPTPADGPTIQFPRFRPAETGPAGFVGDDGPTAPHPTYPPRVPTPAHPVAPPPAPAYAAPPAAPRKRSRRTAFIALGGTILVAVAGLIGAEVLVRNHAESVVADTVKCATGDTSTVSFATMPPILWQAASGTYTSIRIQTSGNRIRGMRGMPVVINLHDVRPAANGSAGSVGSADAALTWSLDGIKQTLQAAVPVAGKLLTDVTASPTDGTIKLGNFLASVTVKPKTLANGTIALDVVDTTGPGVAAVETLQPALDAYMAKQTLPLGLHVDQLSVTDQGVNAHLTSANASLPSDTEKDCYPTS</sequence>
<feature type="transmembrane region" description="Helical" evidence="2">
    <location>
        <begin position="88"/>
        <end position="109"/>
    </location>
</feature>
<feature type="compositionally biased region" description="Basic and acidic residues" evidence="1">
    <location>
        <begin position="1"/>
        <end position="10"/>
    </location>
</feature>
<protein>
    <recommendedName>
        <fullName evidence="5">DUF2993 domain-containing protein</fullName>
    </recommendedName>
</protein>
<evidence type="ECO:0000256" key="2">
    <source>
        <dbReference type="SAM" id="Phobius"/>
    </source>
</evidence>
<keyword evidence="2" id="KW-0472">Membrane</keyword>
<dbReference type="AlphaFoldDB" id="A0A2A2ZNH6"/>
<evidence type="ECO:0000256" key="1">
    <source>
        <dbReference type="SAM" id="MobiDB-lite"/>
    </source>
</evidence>
<organism evidence="3 4">
    <name type="scientific">Mycobacterium avium</name>
    <dbReference type="NCBI Taxonomy" id="1764"/>
    <lineage>
        <taxon>Bacteria</taxon>
        <taxon>Bacillati</taxon>
        <taxon>Actinomycetota</taxon>
        <taxon>Actinomycetes</taxon>
        <taxon>Mycobacteriales</taxon>
        <taxon>Mycobacteriaceae</taxon>
        <taxon>Mycobacterium</taxon>
        <taxon>Mycobacterium avium complex (MAC)</taxon>
    </lineage>
</organism>
<keyword evidence="2" id="KW-1133">Transmembrane helix</keyword>
<proteinExistence type="predicted"/>
<name>A0A2A2ZNH6_MYCAV</name>
<evidence type="ECO:0000313" key="3">
    <source>
        <dbReference type="EMBL" id="PBA27910.1"/>
    </source>
</evidence>
<feature type="region of interest" description="Disordered" evidence="1">
    <location>
        <begin position="1"/>
        <end position="78"/>
    </location>
</feature>
<evidence type="ECO:0008006" key="5">
    <source>
        <dbReference type="Google" id="ProtNLM"/>
    </source>
</evidence>
<dbReference type="Pfam" id="PF11209">
    <property type="entry name" value="LmeA"/>
    <property type="match status" value="1"/>
</dbReference>
<gene>
    <name evidence="3" type="ORF">CKJ66_04725</name>
</gene>
<evidence type="ECO:0000313" key="4">
    <source>
        <dbReference type="Proteomes" id="UP000217768"/>
    </source>
</evidence>
<reference evidence="3 4" key="1">
    <citation type="submission" date="2017-08" db="EMBL/GenBank/DDBJ databases">
        <title>Phylogenetic analysis of Mycobacterium avium complex whole genomes.</title>
        <authorList>
            <person name="Caverly L.J."/>
            <person name="Spilker T."/>
            <person name="Lipuma J."/>
        </authorList>
    </citation>
    <scope>NUCLEOTIDE SEQUENCE [LARGE SCALE GENOMIC DNA]</scope>
    <source>
        <strain evidence="3 4">FLAC0165</strain>
    </source>
</reference>
<dbReference type="Proteomes" id="UP000217768">
    <property type="component" value="Unassembled WGS sequence"/>
</dbReference>
<dbReference type="InterPro" id="IPR021373">
    <property type="entry name" value="DUF2993"/>
</dbReference>
<feature type="compositionally biased region" description="Pro residues" evidence="1">
    <location>
        <begin position="48"/>
        <end position="70"/>
    </location>
</feature>
<keyword evidence="2" id="KW-0812">Transmembrane</keyword>